<proteinExistence type="predicted"/>
<feature type="compositionally biased region" description="Basic and acidic residues" evidence="1">
    <location>
        <begin position="7"/>
        <end position="18"/>
    </location>
</feature>
<feature type="region of interest" description="Disordered" evidence="1">
    <location>
        <begin position="1"/>
        <end position="33"/>
    </location>
</feature>
<comment type="caution">
    <text evidence="2">The sequence shown here is derived from an EMBL/GenBank/DDBJ whole genome shotgun (WGS) entry which is preliminary data.</text>
</comment>
<name>A0A4S9P3U5_AURPU</name>
<reference evidence="2 3" key="1">
    <citation type="submission" date="2018-10" db="EMBL/GenBank/DDBJ databases">
        <title>Fifty Aureobasidium pullulans genomes reveal a recombining polyextremotolerant generalist.</title>
        <authorList>
            <person name="Gostincar C."/>
            <person name="Turk M."/>
            <person name="Zajc J."/>
            <person name="Gunde-Cimerman N."/>
        </authorList>
    </citation>
    <scope>NUCLEOTIDE SEQUENCE [LARGE SCALE GENOMIC DNA]</scope>
    <source>
        <strain evidence="2 3">EXF-3519</strain>
    </source>
</reference>
<evidence type="ECO:0000256" key="1">
    <source>
        <dbReference type="SAM" id="MobiDB-lite"/>
    </source>
</evidence>
<dbReference type="AlphaFoldDB" id="A0A4S9P3U5"/>
<accession>A0A4S9P3U5</accession>
<sequence>MPPKQNGETEHDLQDADFAKVPGLKKQHDHTRPDIRQAFQELNRGEQTATALENHLAALEAKIDELLAATGQQDQSDSTSPEATSSSQNQSNQSGQ</sequence>
<feature type="region of interest" description="Disordered" evidence="1">
    <location>
        <begin position="67"/>
        <end position="96"/>
    </location>
</feature>
<evidence type="ECO:0000313" key="2">
    <source>
        <dbReference type="EMBL" id="THZ63596.1"/>
    </source>
</evidence>
<feature type="compositionally biased region" description="Low complexity" evidence="1">
    <location>
        <begin position="76"/>
        <end position="96"/>
    </location>
</feature>
<dbReference type="EMBL" id="QZBS01000447">
    <property type="protein sequence ID" value="THZ63596.1"/>
    <property type="molecule type" value="Genomic_DNA"/>
</dbReference>
<gene>
    <name evidence="2" type="ORF">D6C85_08876</name>
</gene>
<dbReference type="Proteomes" id="UP000309734">
    <property type="component" value="Unassembled WGS sequence"/>
</dbReference>
<organism evidence="2 3">
    <name type="scientific">Aureobasidium pullulans</name>
    <name type="common">Black yeast</name>
    <name type="synonym">Pullularia pullulans</name>
    <dbReference type="NCBI Taxonomy" id="5580"/>
    <lineage>
        <taxon>Eukaryota</taxon>
        <taxon>Fungi</taxon>
        <taxon>Dikarya</taxon>
        <taxon>Ascomycota</taxon>
        <taxon>Pezizomycotina</taxon>
        <taxon>Dothideomycetes</taxon>
        <taxon>Dothideomycetidae</taxon>
        <taxon>Dothideales</taxon>
        <taxon>Saccotheciaceae</taxon>
        <taxon>Aureobasidium</taxon>
    </lineage>
</organism>
<evidence type="ECO:0000313" key="3">
    <source>
        <dbReference type="Proteomes" id="UP000309734"/>
    </source>
</evidence>
<protein>
    <submittedName>
        <fullName evidence="2">Uncharacterized protein</fullName>
    </submittedName>
</protein>